<dbReference type="InterPro" id="IPR035919">
    <property type="entry name" value="EAL_sf"/>
</dbReference>
<dbReference type="InterPro" id="IPR001633">
    <property type="entry name" value="EAL_dom"/>
</dbReference>
<proteinExistence type="predicted"/>
<gene>
    <name evidence="4" type="ORF">C6V80_07405</name>
</gene>
<dbReference type="SMART" id="SM00052">
    <property type="entry name" value="EAL"/>
    <property type="match status" value="1"/>
</dbReference>
<feature type="domain" description="GGDEF" evidence="3">
    <location>
        <begin position="262"/>
        <end position="394"/>
    </location>
</feature>
<dbReference type="EMBL" id="CP027432">
    <property type="protein sequence ID" value="QCI28798.2"/>
    <property type="molecule type" value="Genomic_DNA"/>
</dbReference>
<dbReference type="PANTHER" id="PTHR33121:SF70">
    <property type="entry name" value="SIGNALING PROTEIN YKOW"/>
    <property type="match status" value="1"/>
</dbReference>
<dbReference type="PROSITE" id="PS50883">
    <property type="entry name" value="EAL"/>
    <property type="match status" value="1"/>
</dbReference>
<dbReference type="Gene3D" id="3.30.70.270">
    <property type="match status" value="1"/>
</dbReference>
<dbReference type="PANTHER" id="PTHR33121">
    <property type="entry name" value="CYCLIC DI-GMP PHOSPHODIESTERASE PDEF"/>
    <property type="match status" value="1"/>
</dbReference>
<accession>A0ABX5TNR1</accession>
<dbReference type="CDD" id="cd01949">
    <property type="entry name" value="GGDEF"/>
    <property type="match status" value="1"/>
</dbReference>
<feature type="transmembrane region" description="Helical" evidence="1">
    <location>
        <begin position="6"/>
        <end position="27"/>
    </location>
</feature>
<evidence type="ECO:0000259" key="3">
    <source>
        <dbReference type="PROSITE" id="PS50887"/>
    </source>
</evidence>
<dbReference type="Pfam" id="PF00990">
    <property type="entry name" value="GGDEF"/>
    <property type="match status" value="1"/>
</dbReference>
<evidence type="ECO:0000313" key="5">
    <source>
        <dbReference type="Proteomes" id="UP000298805"/>
    </source>
</evidence>
<dbReference type="SUPFAM" id="SSF141868">
    <property type="entry name" value="EAL domain-like"/>
    <property type="match status" value="1"/>
</dbReference>
<dbReference type="Gene3D" id="3.20.20.450">
    <property type="entry name" value="EAL domain"/>
    <property type="match status" value="1"/>
</dbReference>
<dbReference type="InterPro" id="IPR043128">
    <property type="entry name" value="Rev_trsase/Diguanyl_cyclase"/>
</dbReference>
<dbReference type="SMART" id="SM00267">
    <property type="entry name" value="GGDEF"/>
    <property type="match status" value="1"/>
</dbReference>
<keyword evidence="1" id="KW-0472">Membrane</keyword>
<dbReference type="SUPFAM" id="SSF55073">
    <property type="entry name" value="Nucleotide cyclase"/>
    <property type="match status" value="1"/>
</dbReference>
<feature type="transmembrane region" description="Helical" evidence="1">
    <location>
        <begin position="162"/>
        <end position="185"/>
    </location>
</feature>
<keyword evidence="5" id="KW-1185">Reference proteome</keyword>
<sequence length="659" mass="76817">MMRIKTFIFLLNLGIVGILSLFIYFIYTEQQSKTVAVIIENIKKDLQDSSYIASKILNKNNDVYFLRPVLDRKVAKNDLIRGFVLADGNKKLFVSGDVDLKVPENNVKKNINDITLKDLLEKKAFVIPIKFYKQNKQKVYDLYVFLNKDKLKSMFVDLKVKYLVFYFMIISAIFFILNYMVQYYLINPLLRLKLYAEKKDFEPKFIPIKEINDIKNALTQSFKELDTIINNLYKSSITDFLTGLGNKKLLLKEVEKRIKKGQKFCLLFLDLDNFKEINDFYGHSVGDALIIEVANELKNFVKSDEVITRIGGDEFILLLNDCDTIELNKRLNELLKRLDKKWIIRNYELSTSASVGVAIYPHDGKSFDELLKNADIAMYEAKHRGRNKYVIFNTDVKEKISKEYTIKTMLQKAIENEEFELFYQPKLDRNKRVVGCEALIRWIKDGKVVPPGEFIPVAEKSGLIYEIGKWVIEESAKRVQEWESDEILKEISLAFNVSVVQMRREGFLNDVRNIISKIKPNVSNLEIEITESVFIENKQRALHLLELLKRMGFKINLDDFGTGYSSISVLKEFKIDILKIDKSFVDEVLSKEGRVYVKTIIDMSKNLNLLTVAEGVEYQEQFEVLKELGVDYFQGYLFAKPLKKEEFEEFVKKLNTSKF</sequence>
<dbReference type="NCBIfam" id="TIGR00254">
    <property type="entry name" value="GGDEF"/>
    <property type="match status" value="1"/>
</dbReference>
<evidence type="ECO:0000313" key="4">
    <source>
        <dbReference type="EMBL" id="QCI28798.2"/>
    </source>
</evidence>
<feature type="domain" description="EAL" evidence="2">
    <location>
        <begin position="403"/>
        <end position="655"/>
    </location>
</feature>
<dbReference type="CDD" id="cd01948">
    <property type="entry name" value="EAL"/>
    <property type="match status" value="1"/>
</dbReference>
<protein>
    <submittedName>
        <fullName evidence="4">EAL domain-containing protein</fullName>
    </submittedName>
</protein>
<dbReference type="Proteomes" id="UP000298805">
    <property type="component" value="Chromosome"/>
</dbReference>
<dbReference type="InterPro" id="IPR029787">
    <property type="entry name" value="Nucleotide_cyclase"/>
</dbReference>
<dbReference type="Pfam" id="PF00563">
    <property type="entry name" value="EAL"/>
    <property type="match status" value="1"/>
</dbReference>
<evidence type="ECO:0000256" key="1">
    <source>
        <dbReference type="SAM" id="Phobius"/>
    </source>
</evidence>
<reference evidence="4" key="1">
    <citation type="submission" date="2019-06" db="EMBL/GenBank/DDBJ databases">
        <title>A comparative analysis of the Nautiliaceae.</title>
        <authorList>
            <person name="Grosche A."/>
            <person name="Smedile F."/>
            <person name="Vetriani C."/>
        </authorList>
    </citation>
    <scope>NUCLEOTIDE SEQUENCE</scope>
    <source>
        <strain evidence="4">TB6</strain>
    </source>
</reference>
<dbReference type="InterPro" id="IPR000160">
    <property type="entry name" value="GGDEF_dom"/>
</dbReference>
<keyword evidence="1" id="KW-1133">Transmembrane helix</keyword>
<keyword evidence="1" id="KW-0812">Transmembrane</keyword>
<dbReference type="PROSITE" id="PS50887">
    <property type="entry name" value="GGDEF"/>
    <property type="match status" value="1"/>
</dbReference>
<dbReference type="InterPro" id="IPR050706">
    <property type="entry name" value="Cyclic-di-GMP_PDE-like"/>
</dbReference>
<organism evidence="4 5">
    <name type="scientific">Caminibacter pacificus</name>
    <dbReference type="NCBI Taxonomy" id="1424653"/>
    <lineage>
        <taxon>Bacteria</taxon>
        <taxon>Pseudomonadati</taxon>
        <taxon>Campylobacterota</taxon>
        <taxon>Epsilonproteobacteria</taxon>
        <taxon>Nautiliales</taxon>
        <taxon>Nautiliaceae</taxon>
        <taxon>Caminibacter</taxon>
    </lineage>
</organism>
<name>A0ABX5TNR1_9BACT</name>
<evidence type="ECO:0000259" key="2">
    <source>
        <dbReference type="PROSITE" id="PS50883"/>
    </source>
</evidence>